<organism evidence="1 2">
    <name type="scientific">Schleiferia thermophila</name>
    <dbReference type="NCBI Taxonomy" id="884107"/>
    <lineage>
        <taxon>Bacteria</taxon>
        <taxon>Pseudomonadati</taxon>
        <taxon>Bacteroidota</taxon>
        <taxon>Flavobacteriia</taxon>
        <taxon>Flavobacteriales</taxon>
        <taxon>Schleiferiaceae</taxon>
        <taxon>Schleiferia</taxon>
    </lineage>
</organism>
<evidence type="ECO:0000313" key="1">
    <source>
        <dbReference type="EMBL" id="RCX03338.1"/>
    </source>
</evidence>
<dbReference type="EMBL" id="QPJS01000003">
    <property type="protein sequence ID" value="RCX03338.1"/>
    <property type="molecule type" value="Genomic_DNA"/>
</dbReference>
<evidence type="ECO:0000313" key="2">
    <source>
        <dbReference type="Proteomes" id="UP000253517"/>
    </source>
</evidence>
<dbReference type="Pfam" id="PF05258">
    <property type="entry name" value="DciA"/>
    <property type="match status" value="1"/>
</dbReference>
<gene>
    <name evidence="1" type="ORF">DES35_103223</name>
</gene>
<dbReference type="InterPro" id="IPR007922">
    <property type="entry name" value="DciA-like"/>
</dbReference>
<name>A0A369A4K1_9FLAO</name>
<dbReference type="PANTHER" id="PTHR36456:SF1">
    <property type="entry name" value="UPF0232 PROTEIN SCO3875"/>
    <property type="match status" value="1"/>
</dbReference>
<comment type="caution">
    <text evidence="1">The sequence shown here is derived from an EMBL/GenBank/DDBJ whole genome shotgun (WGS) entry which is preliminary data.</text>
</comment>
<sequence length="98" mass="11283">MKPKNEHSLGEVIELLKKKYKWGDKMNETAAKKAWYSLLGPVAQAHTTSLAYQKNVLTVGLNSSVLREELWMHQEKLIQALNEELQSENFVVKKIVFL</sequence>
<proteinExistence type="predicted"/>
<accession>A0A369A4K1</accession>
<dbReference type="AlphaFoldDB" id="A0A369A4K1"/>
<keyword evidence="2" id="KW-1185">Reference proteome</keyword>
<dbReference type="RefSeq" id="WP_037358713.1">
    <property type="nucleotide sequence ID" value="NZ_BHZF01000003.1"/>
</dbReference>
<dbReference type="Proteomes" id="UP000253517">
    <property type="component" value="Unassembled WGS sequence"/>
</dbReference>
<protein>
    <submittedName>
        <fullName evidence="1">Uncharacterized protein DUF721</fullName>
    </submittedName>
</protein>
<dbReference type="PANTHER" id="PTHR36456">
    <property type="entry name" value="UPF0232 PROTEIN SCO3875"/>
    <property type="match status" value="1"/>
</dbReference>
<reference evidence="1 2" key="1">
    <citation type="submission" date="2018-07" db="EMBL/GenBank/DDBJ databases">
        <title>Genomic Encyclopedia of Type Strains, Phase IV (KMG-IV): sequencing the most valuable type-strain genomes for metagenomic binning, comparative biology and taxonomic classification.</title>
        <authorList>
            <person name="Goeker M."/>
        </authorList>
    </citation>
    <scope>NUCLEOTIDE SEQUENCE [LARGE SCALE GENOMIC DNA]</scope>
    <source>
        <strain evidence="1 2">DSM 21410</strain>
    </source>
</reference>